<dbReference type="AlphaFoldDB" id="A0A9D4GRJ8"/>
<sequence>MPDRDAVQALGRESARVYAALQTLTATKGLHQHMRILPASKILSGCRTTKCARLAI</sequence>
<protein>
    <submittedName>
        <fullName evidence="1">Uncharacterized protein</fullName>
    </submittedName>
</protein>
<accession>A0A9D4GRJ8</accession>
<reference evidence="1" key="2">
    <citation type="submission" date="2020-11" db="EMBL/GenBank/DDBJ databases">
        <authorList>
            <person name="McCartney M.A."/>
            <person name="Auch B."/>
            <person name="Kono T."/>
            <person name="Mallez S."/>
            <person name="Becker A."/>
            <person name="Gohl D.M."/>
            <person name="Silverstein K.A.T."/>
            <person name="Koren S."/>
            <person name="Bechman K.B."/>
            <person name="Herman A."/>
            <person name="Abrahante J.E."/>
            <person name="Garbe J."/>
        </authorList>
    </citation>
    <scope>NUCLEOTIDE SEQUENCE</scope>
    <source>
        <strain evidence="1">Duluth1</strain>
        <tissue evidence="1">Whole animal</tissue>
    </source>
</reference>
<reference evidence="1" key="1">
    <citation type="journal article" date="2019" name="bioRxiv">
        <title>The Genome of the Zebra Mussel, Dreissena polymorpha: A Resource for Invasive Species Research.</title>
        <authorList>
            <person name="McCartney M.A."/>
            <person name="Auch B."/>
            <person name="Kono T."/>
            <person name="Mallez S."/>
            <person name="Zhang Y."/>
            <person name="Obille A."/>
            <person name="Becker A."/>
            <person name="Abrahante J.E."/>
            <person name="Garbe J."/>
            <person name="Badalamenti J.P."/>
            <person name="Herman A."/>
            <person name="Mangelson H."/>
            <person name="Liachko I."/>
            <person name="Sullivan S."/>
            <person name="Sone E.D."/>
            <person name="Koren S."/>
            <person name="Silverstein K.A.T."/>
            <person name="Beckman K.B."/>
            <person name="Gohl D.M."/>
        </authorList>
    </citation>
    <scope>NUCLEOTIDE SEQUENCE</scope>
    <source>
        <strain evidence="1">Duluth1</strain>
        <tissue evidence="1">Whole animal</tissue>
    </source>
</reference>
<proteinExistence type="predicted"/>
<dbReference type="Proteomes" id="UP000828390">
    <property type="component" value="Unassembled WGS sequence"/>
</dbReference>
<evidence type="ECO:0000313" key="1">
    <source>
        <dbReference type="EMBL" id="KAH3821652.1"/>
    </source>
</evidence>
<organism evidence="1 2">
    <name type="scientific">Dreissena polymorpha</name>
    <name type="common">Zebra mussel</name>
    <name type="synonym">Mytilus polymorpha</name>
    <dbReference type="NCBI Taxonomy" id="45954"/>
    <lineage>
        <taxon>Eukaryota</taxon>
        <taxon>Metazoa</taxon>
        <taxon>Spiralia</taxon>
        <taxon>Lophotrochozoa</taxon>
        <taxon>Mollusca</taxon>
        <taxon>Bivalvia</taxon>
        <taxon>Autobranchia</taxon>
        <taxon>Heteroconchia</taxon>
        <taxon>Euheterodonta</taxon>
        <taxon>Imparidentia</taxon>
        <taxon>Neoheterodontei</taxon>
        <taxon>Myida</taxon>
        <taxon>Dreissenoidea</taxon>
        <taxon>Dreissenidae</taxon>
        <taxon>Dreissena</taxon>
    </lineage>
</organism>
<keyword evidence="2" id="KW-1185">Reference proteome</keyword>
<gene>
    <name evidence="1" type="ORF">DPMN_123417</name>
</gene>
<dbReference type="EMBL" id="JAIWYP010000005">
    <property type="protein sequence ID" value="KAH3821652.1"/>
    <property type="molecule type" value="Genomic_DNA"/>
</dbReference>
<name>A0A9D4GRJ8_DREPO</name>
<comment type="caution">
    <text evidence="1">The sequence shown here is derived from an EMBL/GenBank/DDBJ whole genome shotgun (WGS) entry which is preliminary data.</text>
</comment>
<evidence type="ECO:0000313" key="2">
    <source>
        <dbReference type="Proteomes" id="UP000828390"/>
    </source>
</evidence>